<evidence type="ECO:0000313" key="3">
    <source>
        <dbReference type="EMBL" id="EST47262.1"/>
    </source>
</evidence>
<protein>
    <submittedName>
        <fullName evidence="3">Uncharacterized protein</fullName>
    </submittedName>
</protein>
<organism evidence="3">
    <name type="scientific">Spironucleus salmonicida</name>
    <dbReference type="NCBI Taxonomy" id="348837"/>
    <lineage>
        <taxon>Eukaryota</taxon>
        <taxon>Metamonada</taxon>
        <taxon>Diplomonadida</taxon>
        <taxon>Hexamitidae</taxon>
        <taxon>Hexamitinae</taxon>
        <taxon>Spironucleus</taxon>
    </lineage>
</organism>
<evidence type="ECO:0000313" key="5">
    <source>
        <dbReference type="Proteomes" id="UP000018208"/>
    </source>
</evidence>
<evidence type="ECO:0000256" key="2">
    <source>
        <dbReference type="SAM" id="MobiDB-lite"/>
    </source>
</evidence>
<dbReference type="AlphaFoldDB" id="V6LRI1"/>
<proteinExistence type="predicted"/>
<evidence type="ECO:0000313" key="4">
    <source>
        <dbReference type="EMBL" id="KAH0575751.1"/>
    </source>
</evidence>
<reference evidence="3 4" key="1">
    <citation type="journal article" date="2014" name="PLoS Genet.">
        <title>The Genome of Spironucleus salmonicida Highlights a Fish Pathogen Adapted to Fluctuating Environments.</title>
        <authorList>
            <person name="Xu F."/>
            <person name="Jerlstrom-Hultqvist J."/>
            <person name="Einarsson E."/>
            <person name="Astvaldsson A."/>
            <person name="Svard S.G."/>
            <person name="Andersson J.O."/>
        </authorList>
    </citation>
    <scope>NUCLEOTIDE SEQUENCE</scope>
    <source>
        <strain evidence="4">ATCC 50377</strain>
    </source>
</reference>
<evidence type="ECO:0000256" key="1">
    <source>
        <dbReference type="SAM" id="Coils"/>
    </source>
</evidence>
<sequence length="173" mass="20008">MNDKQAQHMLSMQRQLLEDQYNEIILKYKSQISQLQEQNNSLTKTMNDKNNSSLLVDLNQKLLQKLQESQYLNKSLINENSLLKSNIQDTTHSNQTSKSVNFQKSKSKKKVKNQQIQTNQPLILKNGQDCSLISNRQDIIEPCSFQKISGEQSNITRQSSNIYTVQNFINSIK</sequence>
<accession>V6LRI1</accession>
<dbReference type="VEuPathDB" id="GiardiaDB:SS50377_23391"/>
<dbReference type="Proteomes" id="UP000018208">
    <property type="component" value="Unassembled WGS sequence"/>
</dbReference>
<dbReference type="EMBL" id="KI546046">
    <property type="protein sequence ID" value="EST47262.1"/>
    <property type="molecule type" value="Genomic_DNA"/>
</dbReference>
<gene>
    <name evidence="3" type="ORF">SS50377_12772</name>
    <name evidence="4" type="ORF">SS50377_23391</name>
</gene>
<feature type="coiled-coil region" evidence="1">
    <location>
        <begin position="18"/>
        <end position="52"/>
    </location>
</feature>
<dbReference type="EMBL" id="AUWU02000003">
    <property type="protein sequence ID" value="KAH0575751.1"/>
    <property type="molecule type" value="Genomic_DNA"/>
</dbReference>
<feature type="region of interest" description="Disordered" evidence="2">
    <location>
        <begin position="89"/>
        <end position="114"/>
    </location>
</feature>
<keyword evidence="5" id="KW-1185">Reference proteome</keyword>
<reference evidence="4" key="2">
    <citation type="submission" date="2020-12" db="EMBL/GenBank/DDBJ databases">
        <title>New Spironucleus salmonicida genome in near-complete chromosomes.</title>
        <authorList>
            <person name="Xu F."/>
            <person name="Kurt Z."/>
            <person name="Jimenez-Gonzalez A."/>
            <person name="Astvaldsson A."/>
            <person name="Andersson J.O."/>
            <person name="Svard S.G."/>
        </authorList>
    </citation>
    <scope>NUCLEOTIDE SEQUENCE</scope>
    <source>
        <strain evidence="4">ATCC 50377</strain>
    </source>
</reference>
<keyword evidence="1" id="KW-0175">Coiled coil</keyword>
<name>V6LRI1_9EUKA</name>